<proteinExistence type="predicted"/>
<dbReference type="WBParaSite" id="nRc.2.0.1.t14615-RA">
    <property type="protein sequence ID" value="nRc.2.0.1.t14615-RA"/>
    <property type="gene ID" value="nRc.2.0.1.g14615"/>
</dbReference>
<name>A0A915ILB9_ROMCU</name>
<evidence type="ECO:0000313" key="2">
    <source>
        <dbReference type="WBParaSite" id="nRc.2.0.1.t14615-RA"/>
    </source>
</evidence>
<dbReference type="AlphaFoldDB" id="A0A915ILB9"/>
<sequence>MAHCLARELPHHPPILPRVLARDFILTLARHLARDLPQDLSRTWQLMKIMKRNGTECNRYNVTEEKGNFRSVRFCWRLPSVIFLDCSYPSRSKVDFEAERFKLFRSSVPFRFRRKRQV</sequence>
<keyword evidence="1" id="KW-1185">Reference proteome</keyword>
<evidence type="ECO:0000313" key="1">
    <source>
        <dbReference type="Proteomes" id="UP000887565"/>
    </source>
</evidence>
<protein>
    <submittedName>
        <fullName evidence="2">Uncharacterized protein</fullName>
    </submittedName>
</protein>
<reference evidence="2" key="1">
    <citation type="submission" date="2022-11" db="UniProtKB">
        <authorList>
            <consortium name="WormBaseParasite"/>
        </authorList>
    </citation>
    <scope>IDENTIFICATION</scope>
</reference>
<dbReference type="Proteomes" id="UP000887565">
    <property type="component" value="Unplaced"/>
</dbReference>
<accession>A0A915ILB9</accession>
<organism evidence="1 2">
    <name type="scientific">Romanomermis culicivorax</name>
    <name type="common">Nematode worm</name>
    <dbReference type="NCBI Taxonomy" id="13658"/>
    <lineage>
        <taxon>Eukaryota</taxon>
        <taxon>Metazoa</taxon>
        <taxon>Ecdysozoa</taxon>
        <taxon>Nematoda</taxon>
        <taxon>Enoplea</taxon>
        <taxon>Dorylaimia</taxon>
        <taxon>Mermithida</taxon>
        <taxon>Mermithoidea</taxon>
        <taxon>Mermithidae</taxon>
        <taxon>Romanomermis</taxon>
    </lineage>
</organism>